<evidence type="ECO:0000313" key="4">
    <source>
        <dbReference type="EMBL" id="AHC23508.1"/>
    </source>
</evidence>
<evidence type="ECO:0000259" key="3">
    <source>
        <dbReference type="Pfam" id="PF08044"/>
    </source>
</evidence>
<dbReference type="PANTHER" id="PTHR40763:SF4">
    <property type="entry name" value="DUF1707 DOMAIN-CONTAINING PROTEIN"/>
    <property type="match status" value="1"/>
</dbReference>
<dbReference type="HOGENOM" id="CLU_064933_1_0_11"/>
<dbReference type="eggNOG" id="ENOG50320PB">
    <property type="taxonomic scope" value="Bacteria"/>
</dbReference>
<keyword evidence="2" id="KW-0812">Transmembrane</keyword>
<dbReference type="AlphaFoldDB" id="V5X6S0"/>
<protein>
    <recommendedName>
        <fullName evidence="3">DUF1707 domain-containing protein</fullName>
    </recommendedName>
</protein>
<keyword evidence="2" id="KW-0472">Membrane</keyword>
<feature type="compositionally biased region" description="Basic and acidic residues" evidence="1">
    <location>
        <begin position="103"/>
        <end position="113"/>
    </location>
</feature>
<dbReference type="GeneID" id="43448364"/>
<evidence type="ECO:0000313" key="5">
    <source>
        <dbReference type="Proteomes" id="UP000018763"/>
    </source>
</evidence>
<dbReference type="InterPro" id="IPR012551">
    <property type="entry name" value="DUF1707_SHOCT-like"/>
</dbReference>
<sequence>MAARITGRTRAKDSDRDATCALLDAAHSEGQLSMVEHQQRIKDAMAATTLGELDELTADLQHNAGPRAEQERERPHRTRNLVIAGAAAVVGLGVLGALMFSGSRDDTPPEDHPQAAAPEVLIPPPVTTGAVPAVDEPPPLVLNLPRYMNTVEGMTGLLEEIRTRFGSTMGYELAFNPGRAYLAVPDPTGEKRLLYTFQGGWGEPSSRARSDGDDLTDLAAFDVPAAIAAWNAAPATLGIAPADVLDTYLDVDHVSGPDGGPGALELLIRVSTDGGTNGYIYLDPAGTVLRVEKPS</sequence>
<feature type="transmembrane region" description="Helical" evidence="2">
    <location>
        <begin position="81"/>
        <end position="100"/>
    </location>
</feature>
<dbReference type="RefSeq" id="WP_019512175.1">
    <property type="nucleotide sequence ID" value="NC_023036.2"/>
</dbReference>
<dbReference type="KEGG" id="mne:D174_02365"/>
<name>V5X6S0_MYCNE</name>
<dbReference type="EMBL" id="CP006936">
    <property type="protein sequence ID" value="AHC23508.1"/>
    <property type="molecule type" value="Genomic_DNA"/>
</dbReference>
<organism evidence="4 5">
    <name type="scientific">Mycolicibacterium neoaurum VKM Ac-1815D</name>
    <dbReference type="NCBI Taxonomy" id="700508"/>
    <lineage>
        <taxon>Bacteria</taxon>
        <taxon>Bacillati</taxon>
        <taxon>Actinomycetota</taxon>
        <taxon>Actinomycetes</taxon>
        <taxon>Mycobacteriales</taxon>
        <taxon>Mycobacteriaceae</taxon>
        <taxon>Mycolicibacterium</taxon>
    </lineage>
</organism>
<evidence type="ECO:0000256" key="1">
    <source>
        <dbReference type="SAM" id="MobiDB-lite"/>
    </source>
</evidence>
<gene>
    <name evidence="4" type="ORF">D174_02365</name>
</gene>
<evidence type="ECO:0000256" key="2">
    <source>
        <dbReference type="SAM" id="Phobius"/>
    </source>
</evidence>
<keyword evidence="2" id="KW-1133">Transmembrane helix</keyword>
<accession>V5X6S0</accession>
<reference evidence="4 5" key="1">
    <citation type="journal article" date="2014" name="Genome Announc.">
        <title>Complete Genome Sequence of Sterol-Transforming Mycobacterium neoaurum Strain VKM Ac-1815D.</title>
        <authorList>
            <person name="Shtratnikova V.Y."/>
            <person name="Bragin E.Y."/>
            <person name="Dovbnya D.V."/>
            <person name="Pekov Y.A."/>
            <person name="Schelkunov M.I."/>
            <person name="Strizhov N."/>
            <person name="Ivashina T.V."/>
            <person name="Ashapkin V.V."/>
            <person name="Donova M.V."/>
        </authorList>
    </citation>
    <scope>NUCLEOTIDE SEQUENCE [LARGE SCALE GENOMIC DNA]</scope>
    <source>
        <strain evidence="4 5">VKM Ac-1815D</strain>
    </source>
</reference>
<keyword evidence="5" id="KW-1185">Reference proteome</keyword>
<dbReference type="Pfam" id="PF08044">
    <property type="entry name" value="DUF1707"/>
    <property type="match status" value="1"/>
</dbReference>
<dbReference type="PANTHER" id="PTHR40763">
    <property type="entry name" value="MEMBRANE PROTEIN-RELATED"/>
    <property type="match status" value="1"/>
</dbReference>
<feature type="region of interest" description="Disordered" evidence="1">
    <location>
        <begin position="102"/>
        <end position="123"/>
    </location>
</feature>
<dbReference type="Proteomes" id="UP000018763">
    <property type="component" value="Chromosome"/>
</dbReference>
<proteinExistence type="predicted"/>
<feature type="domain" description="DUF1707" evidence="3">
    <location>
        <begin position="9"/>
        <end position="61"/>
    </location>
</feature>